<feature type="region of interest" description="Disordered" evidence="1">
    <location>
        <begin position="1"/>
        <end position="24"/>
    </location>
</feature>
<organism evidence="2 3">
    <name type="scientific">Apiospora rasikravindrae</name>
    <dbReference type="NCBI Taxonomy" id="990691"/>
    <lineage>
        <taxon>Eukaryota</taxon>
        <taxon>Fungi</taxon>
        <taxon>Dikarya</taxon>
        <taxon>Ascomycota</taxon>
        <taxon>Pezizomycotina</taxon>
        <taxon>Sordariomycetes</taxon>
        <taxon>Xylariomycetidae</taxon>
        <taxon>Amphisphaeriales</taxon>
        <taxon>Apiosporaceae</taxon>
        <taxon>Apiospora</taxon>
    </lineage>
</organism>
<proteinExistence type="predicted"/>
<name>A0ABR1TCG9_9PEZI</name>
<reference evidence="2 3" key="1">
    <citation type="submission" date="2023-01" db="EMBL/GenBank/DDBJ databases">
        <title>Analysis of 21 Apiospora genomes using comparative genomics revels a genus with tremendous synthesis potential of carbohydrate active enzymes and secondary metabolites.</title>
        <authorList>
            <person name="Sorensen T."/>
        </authorList>
    </citation>
    <scope>NUCLEOTIDE SEQUENCE [LARGE SCALE GENOMIC DNA]</scope>
    <source>
        <strain evidence="2 3">CBS 33761</strain>
    </source>
</reference>
<gene>
    <name evidence="2" type="ORF">PG993_004321</name>
</gene>
<feature type="region of interest" description="Disordered" evidence="1">
    <location>
        <begin position="44"/>
        <end position="128"/>
    </location>
</feature>
<feature type="compositionally biased region" description="Basic and acidic residues" evidence="1">
    <location>
        <begin position="59"/>
        <end position="82"/>
    </location>
</feature>
<evidence type="ECO:0000313" key="2">
    <source>
        <dbReference type="EMBL" id="KAK8044297.1"/>
    </source>
</evidence>
<evidence type="ECO:0000313" key="3">
    <source>
        <dbReference type="Proteomes" id="UP001444661"/>
    </source>
</evidence>
<comment type="caution">
    <text evidence="2">The sequence shown here is derived from an EMBL/GenBank/DDBJ whole genome shotgun (WGS) entry which is preliminary data.</text>
</comment>
<dbReference type="EMBL" id="JAQQWK010000003">
    <property type="protein sequence ID" value="KAK8044297.1"/>
    <property type="molecule type" value="Genomic_DNA"/>
</dbReference>
<accession>A0ABR1TCG9</accession>
<dbReference type="Proteomes" id="UP001444661">
    <property type="component" value="Unassembled WGS sequence"/>
</dbReference>
<evidence type="ECO:0000256" key="1">
    <source>
        <dbReference type="SAM" id="MobiDB-lite"/>
    </source>
</evidence>
<sequence>MCAVLPQPKRRSLGPSNHFAKSHHQPDHVVHDALHALDEPNLLAPRTDSHATHGAVPRPPDRQAVREPRRPLDQVVRARLESGRAPLHAPPEVGEHLGLRGSEMRQGGRAQGRVGGRDPVDEAGNAPEPLGLRHVKGVQLRLCGWHAAV</sequence>
<protein>
    <submittedName>
        <fullName evidence="2">Uncharacterized protein</fullName>
    </submittedName>
</protein>
<keyword evidence="3" id="KW-1185">Reference proteome</keyword>